<dbReference type="KEGG" id="shc:Shell_1334"/>
<feature type="region of interest" description="Disordered" evidence="1">
    <location>
        <begin position="1"/>
        <end position="24"/>
    </location>
</feature>
<dbReference type="OrthoDB" id="30985at2157"/>
<sequence length="132" mass="15037">MYPEEKETTTSTQSTDKEKSETGKKVDIKKLVSIIPPASELRRKQKVLREKRIRIKYDESLPENTAKVPKDLAEALGIKEDDTIEIVIAGKKKFMFKAVIIDETGTNLVYCYPEELREKGVADNSIATLRKH</sequence>
<keyword evidence="3" id="KW-1185">Reference proteome</keyword>
<dbReference type="GeneID" id="9234625"/>
<reference evidence="2 3" key="2">
    <citation type="journal article" date="2011" name="Stand. Genomic Sci.">
        <title>Complete genome sequence of Staphylothermus hellenicus P8.</title>
        <authorList>
            <person name="Anderson I."/>
            <person name="Wirth R."/>
            <person name="Lucas S."/>
            <person name="Copeland A."/>
            <person name="Lapidus A."/>
            <person name="Cheng J.F."/>
            <person name="Goodwin L."/>
            <person name="Pitluck S."/>
            <person name="Davenport K."/>
            <person name="Detter J.C."/>
            <person name="Han C."/>
            <person name="Tapia R."/>
            <person name="Land M."/>
            <person name="Hauser L."/>
            <person name="Pati A."/>
            <person name="Mikhailova N."/>
            <person name="Woyke T."/>
            <person name="Klenk H.P."/>
            <person name="Kyrpides N."/>
            <person name="Ivanova N."/>
        </authorList>
    </citation>
    <scope>NUCLEOTIDE SEQUENCE [LARGE SCALE GENOMIC DNA]</scope>
    <source>
        <strain evidence="3">DSM 12710 / JCM 10830 / BK20S6-10-b1 / P8</strain>
    </source>
</reference>
<proteinExistence type="predicted"/>
<dbReference type="EMBL" id="CP002051">
    <property type="protein sequence ID" value="ADI32426.1"/>
    <property type="molecule type" value="Genomic_DNA"/>
</dbReference>
<dbReference type="STRING" id="591019.Shell_1334"/>
<dbReference type="AlphaFoldDB" id="D7D9I0"/>
<gene>
    <name evidence="2" type="ordered locus">Shell_1334</name>
</gene>
<evidence type="ECO:0000313" key="3">
    <source>
        <dbReference type="Proteomes" id="UP000002573"/>
    </source>
</evidence>
<name>D7D9I0_STAHD</name>
<evidence type="ECO:0000313" key="2">
    <source>
        <dbReference type="EMBL" id="ADI32426.1"/>
    </source>
</evidence>
<protein>
    <submittedName>
        <fullName evidence="2">Uncharacterized protein</fullName>
    </submittedName>
</protein>
<dbReference type="HOGENOM" id="CLU_157709_0_0_2"/>
<dbReference type="eggNOG" id="arCOG04224">
    <property type="taxonomic scope" value="Archaea"/>
</dbReference>
<dbReference type="Proteomes" id="UP000002573">
    <property type="component" value="Chromosome"/>
</dbReference>
<reference evidence="3" key="1">
    <citation type="submission" date="2010-05" db="EMBL/GenBank/DDBJ databases">
        <title>Complete sequence of Staphylothermus hellenicus DSM 12710.</title>
        <authorList>
            <consortium name="US DOE Joint Genome Institute"/>
            <person name="Lucas S."/>
            <person name="Copeland A."/>
            <person name="Lapidus A."/>
            <person name="Cheng J.-F."/>
            <person name="Bruce D."/>
            <person name="Goodwin L."/>
            <person name="Pitluck S."/>
            <person name="Davenport K."/>
            <person name="Detter J.C."/>
            <person name="Han C."/>
            <person name="Tapia R."/>
            <person name="Larimer F."/>
            <person name="Land M."/>
            <person name="Hauser L."/>
            <person name="Kyrpides N."/>
            <person name="Mikhailova N."/>
            <person name="Anderson I.J."/>
            <person name="Woyke T."/>
        </authorList>
    </citation>
    <scope>NUCLEOTIDE SEQUENCE [LARGE SCALE GENOMIC DNA]</scope>
    <source>
        <strain evidence="3">DSM 12710 / JCM 10830 / BK20S6-10-b1 / P8</strain>
    </source>
</reference>
<organism evidence="2 3">
    <name type="scientific">Staphylothermus hellenicus (strain DSM 12710 / JCM 10830 / BK20S6-10-b1 / P8)</name>
    <dbReference type="NCBI Taxonomy" id="591019"/>
    <lineage>
        <taxon>Archaea</taxon>
        <taxon>Thermoproteota</taxon>
        <taxon>Thermoprotei</taxon>
        <taxon>Desulfurococcales</taxon>
        <taxon>Desulfurococcaceae</taxon>
        <taxon>Staphylothermus</taxon>
    </lineage>
</organism>
<feature type="compositionally biased region" description="Basic and acidic residues" evidence="1">
    <location>
        <begin position="15"/>
        <end position="24"/>
    </location>
</feature>
<dbReference type="RefSeq" id="WP_013143624.1">
    <property type="nucleotide sequence ID" value="NC_014205.1"/>
</dbReference>
<evidence type="ECO:0000256" key="1">
    <source>
        <dbReference type="SAM" id="MobiDB-lite"/>
    </source>
</evidence>
<accession>D7D9I0</accession>